<evidence type="ECO:0000256" key="3">
    <source>
        <dbReference type="ARBA" id="ARBA00022840"/>
    </source>
</evidence>
<dbReference type="InterPro" id="IPR027417">
    <property type="entry name" value="P-loop_NTPase"/>
</dbReference>
<keyword evidence="6" id="KW-1185">Reference proteome</keyword>
<reference evidence="5 6" key="1">
    <citation type="submission" date="2019-09" db="EMBL/GenBank/DDBJ databases">
        <title>Draft genome sequence of Ginsengibacter sp. BR5-29.</title>
        <authorList>
            <person name="Im W.-T."/>
        </authorList>
    </citation>
    <scope>NUCLEOTIDE SEQUENCE [LARGE SCALE GENOMIC DNA]</scope>
    <source>
        <strain evidence="5 6">BR5-29</strain>
    </source>
</reference>
<dbReference type="GO" id="GO:0016887">
    <property type="term" value="F:ATP hydrolysis activity"/>
    <property type="evidence" value="ECO:0007669"/>
    <property type="project" value="InterPro"/>
</dbReference>
<keyword evidence="3 5" id="KW-0067">ATP-binding</keyword>
<evidence type="ECO:0000259" key="4">
    <source>
        <dbReference type="PROSITE" id="PS50893"/>
    </source>
</evidence>
<dbReference type="Gene3D" id="3.40.50.300">
    <property type="entry name" value="P-loop containing nucleotide triphosphate hydrolases"/>
    <property type="match status" value="1"/>
</dbReference>
<evidence type="ECO:0000256" key="1">
    <source>
        <dbReference type="ARBA" id="ARBA00022448"/>
    </source>
</evidence>
<dbReference type="CDD" id="cd03230">
    <property type="entry name" value="ABC_DR_subfamily_A"/>
    <property type="match status" value="1"/>
</dbReference>
<dbReference type="InterPro" id="IPR003439">
    <property type="entry name" value="ABC_transporter-like_ATP-bd"/>
</dbReference>
<dbReference type="PROSITE" id="PS50893">
    <property type="entry name" value="ABC_TRANSPORTER_2"/>
    <property type="match status" value="1"/>
</dbReference>
<dbReference type="AlphaFoldDB" id="A0A5J5IH31"/>
<gene>
    <name evidence="5" type="ORF">FW778_12365</name>
</gene>
<protein>
    <submittedName>
        <fullName evidence="5">ABC transporter ATP-binding protein</fullName>
    </submittedName>
</protein>
<name>A0A5J5IH31_9BACT</name>
<dbReference type="PANTHER" id="PTHR42939:SF1">
    <property type="entry name" value="ABC TRANSPORTER ATP-BINDING PROTEIN ALBC-RELATED"/>
    <property type="match status" value="1"/>
</dbReference>
<dbReference type="RefSeq" id="WP_150415035.1">
    <property type="nucleotide sequence ID" value="NZ_VYQF01000003.1"/>
</dbReference>
<accession>A0A5J5IH31</accession>
<dbReference type="SMART" id="SM00382">
    <property type="entry name" value="AAA"/>
    <property type="match status" value="1"/>
</dbReference>
<dbReference type="SUPFAM" id="SSF52540">
    <property type="entry name" value="P-loop containing nucleoside triphosphate hydrolases"/>
    <property type="match status" value="1"/>
</dbReference>
<dbReference type="InterPro" id="IPR051782">
    <property type="entry name" value="ABC_Transporter_VariousFunc"/>
</dbReference>
<dbReference type="Pfam" id="PF00005">
    <property type="entry name" value="ABC_tran"/>
    <property type="match status" value="1"/>
</dbReference>
<feature type="domain" description="ABC transporter" evidence="4">
    <location>
        <begin position="2"/>
        <end position="227"/>
    </location>
</feature>
<dbReference type="GO" id="GO:0005524">
    <property type="term" value="F:ATP binding"/>
    <property type="evidence" value="ECO:0007669"/>
    <property type="project" value="UniProtKB-KW"/>
</dbReference>
<keyword evidence="2" id="KW-0547">Nucleotide-binding</keyword>
<evidence type="ECO:0000313" key="5">
    <source>
        <dbReference type="EMBL" id="KAA9038360.1"/>
    </source>
</evidence>
<dbReference type="Proteomes" id="UP000326903">
    <property type="component" value="Unassembled WGS sequence"/>
</dbReference>
<dbReference type="PANTHER" id="PTHR42939">
    <property type="entry name" value="ABC TRANSPORTER ATP-BINDING PROTEIN ALBC-RELATED"/>
    <property type="match status" value="1"/>
</dbReference>
<dbReference type="EMBL" id="VYQF01000003">
    <property type="protein sequence ID" value="KAA9038360.1"/>
    <property type="molecule type" value="Genomic_DNA"/>
</dbReference>
<proteinExistence type="predicted"/>
<evidence type="ECO:0000256" key="2">
    <source>
        <dbReference type="ARBA" id="ARBA00022741"/>
    </source>
</evidence>
<keyword evidence="1" id="KW-0813">Transport</keyword>
<comment type="caution">
    <text evidence="5">The sequence shown here is derived from an EMBL/GenBank/DDBJ whole genome shotgun (WGS) entry which is preliminary data.</text>
</comment>
<organism evidence="5 6">
    <name type="scientific">Ginsengibacter hankyongi</name>
    <dbReference type="NCBI Taxonomy" id="2607284"/>
    <lineage>
        <taxon>Bacteria</taxon>
        <taxon>Pseudomonadati</taxon>
        <taxon>Bacteroidota</taxon>
        <taxon>Chitinophagia</taxon>
        <taxon>Chitinophagales</taxon>
        <taxon>Chitinophagaceae</taxon>
        <taxon>Ginsengibacter</taxon>
    </lineage>
</organism>
<sequence>MIEIQNLSFGYKKRNLLYKNLNLKLEVGSIYGLLGKNGAGKSTLLKNFIGLLFPTSGNIAVNGFIPKKRWPAFLETIYFIPEEVYVPALTIDGYKNLFAPFYPKFNDEQFYSYLDQLDVKDKGKLNSLSFGQQKKFIIAFALACNTRVLLLDEPTNGLDIPSKIKFRKLIASVFTDDKLIFISTHQIRDLDNLIDRVIIVDNGELLLNASVGDIAERLCFKTVSELERPDEILYSEESLKGFSVVTKNINAEDSKVNLEHLFNAITEKPVIAKAIFKN</sequence>
<evidence type="ECO:0000313" key="6">
    <source>
        <dbReference type="Proteomes" id="UP000326903"/>
    </source>
</evidence>
<dbReference type="InterPro" id="IPR003593">
    <property type="entry name" value="AAA+_ATPase"/>
</dbReference>